<sequence length="126" mass="14038">MKYVLVVRQPVYGSQGAFLAYQFAQALLLAKHQISQIFFYQEGVSHGNGFVYPANDEFNLTQAWQQLSQQYQVPLHLCIAAAQRRGVVDENSAWNTQQANLATGFQLAGLGEFSQALLTADRVITL</sequence>
<evidence type="ECO:0000256" key="2">
    <source>
        <dbReference type="ARBA" id="ARBA00007067"/>
    </source>
</evidence>
<dbReference type="OrthoDB" id="9787483at2"/>
<dbReference type="SUPFAM" id="SSF75169">
    <property type="entry name" value="DsrEFH-like"/>
    <property type="match status" value="1"/>
</dbReference>
<dbReference type="Gene3D" id="3.40.1260.10">
    <property type="entry name" value="DsrEFH-like"/>
    <property type="match status" value="1"/>
</dbReference>
<dbReference type="RefSeq" id="WP_132691855.1">
    <property type="nucleotide sequence ID" value="NZ_SMFT01000005.1"/>
</dbReference>
<dbReference type="NCBIfam" id="TIGR03012">
    <property type="entry name" value="sulf_tusD_dsrE"/>
    <property type="match status" value="1"/>
</dbReference>
<proteinExistence type="inferred from homology"/>
<dbReference type="GO" id="GO:0002143">
    <property type="term" value="P:tRNA wobble position uridine thiolation"/>
    <property type="evidence" value="ECO:0007669"/>
    <property type="project" value="TreeGrafter"/>
</dbReference>
<gene>
    <name evidence="5" type="ORF">EV694_1920</name>
</gene>
<evidence type="ECO:0000256" key="3">
    <source>
        <dbReference type="ARBA" id="ARBA00022490"/>
    </source>
</evidence>
<dbReference type="GO" id="GO:0016783">
    <property type="term" value="F:sulfurtransferase activity"/>
    <property type="evidence" value="ECO:0007669"/>
    <property type="project" value="InterPro"/>
</dbReference>
<reference evidence="5 6" key="1">
    <citation type="submission" date="2019-03" db="EMBL/GenBank/DDBJ databases">
        <title>Genomic Encyclopedia of Type Strains, Phase IV (KMG-IV): sequencing the most valuable type-strain genomes for metagenomic binning, comparative biology and taxonomic classification.</title>
        <authorList>
            <person name="Goeker M."/>
        </authorList>
    </citation>
    <scope>NUCLEOTIDE SEQUENCE [LARGE SCALE GENOMIC DNA]</scope>
    <source>
        <strain evidence="5 6">DSM 15534</strain>
    </source>
</reference>
<dbReference type="FunFam" id="3.40.1260.10:FF:000001">
    <property type="entry name" value="Sulfurtransferase TusD"/>
    <property type="match status" value="1"/>
</dbReference>
<dbReference type="EMBL" id="SMFT01000005">
    <property type="protein sequence ID" value="TCJ95918.1"/>
    <property type="molecule type" value="Genomic_DNA"/>
</dbReference>
<evidence type="ECO:0000313" key="5">
    <source>
        <dbReference type="EMBL" id="TCJ95918.1"/>
    </source>
</evidence>
<dbReference type="PANTHER" id="PTHR34874:SF3">
    <property type="entry name" value="SULFURTRANSFERASE TUSD"/>
    <property type="match status" value="1"/>
</dbReference>
<dbReference type="Proteomes" id="UP000294702">
    <property type="component" value="Unassembled WGS sequence"/>
</dbReference>
<dbReference type="Pfam" id="PF02635">
    <property type="entry name" value="DsrE"/>
    <property type="match status" value="1"/>
</dbReference>
<keyword evidence="3" id="KW-0963">Cytoplasm</keyword>
<dbReference type="AlphaFoldDB" id="A0A4R1FTQ8"/>
<keyword evidence="6" id="KW-1185">Reference proteome</keyword>
<accession>A0A4R1FTQ8</accession>
<evidence type="ECO:0000313" key="6">
    <source>
        <dbReference type="Proteomes" id="UP000294702"/>
    </source>
</evidence>
<evidence type="ECO:0000256" key="4">
    <source>
        <dbReference type="ARBA" id="ARBA00022679"/>
    </source>
</evidence>
<comment type="similarity">
    <text evidence="2">Belongs to the DsrE/TusD family.</text>
</comment>
<name>A0A4R1FTQ8_9PAST</name>
<keyword evidence="4" id="KW-0808">Transferase</keyword>
<dbReference type="InterPro" id="IPR027396">
    <property type="entry name" value="DsrEFH-like"/>
</dbReference>
<dbReference type="NCBIfam" id="NF001237">
    <property type="entry name" value="PRK00207.1"/>
    <property type="match status" value="1"/>
</dbReference>
<dbReference type="InterPro" id="IPR017463">
    <property type="entry name" value="Sulphur_relay_TusD/DsrE"/>
</dbReference>
<comment type="subcellular location">
    <subcellularLocation>
        <location evidence="1">Cytoplasm</location>
    </subcellularLocation>
</comment>
<comment type="caution">
    <text evidence="5">The sequence shown here is derived from an EMBL/GenBank/DDBJ whole genome shotgun (WGS) entry which is preliminary data.</text>
</comment>
<evidence type="ECO:0000256" key="1">
    <source>
        <dbReference type="ARBA" id="ARBA00004496"/>
    </source>
</evidence>
<organism evidence="5 6">
    <name type="scientific">Volucribacter psittacicida</name>
    <dbReference type="NCBI Taxonomy" id="203482"/>
    <lineage>
        <taxon>Bacteria</taxon>
        <taxon>Pseudomonadati</taxon>
        <taxon>Pseudomonadota</taxon>
        <taxon>Gammaproteobacteria</taxon>
        <taxon>Pasteurellales</taxon>
        <taxon>Pasteurellaceae</taxon>
        <taxon>Volucribacter</taxon>
    </lineage>
</organism>
<dbReference type="PANTHER" id="PTHR34874">
    <property type="entry name" value="PROTEIN YCHN"/>
    <property type="match status" value="1"/>
</dbReference>
<protein>
    <submittedName>
        <fullName evidence="5">tRNA 2-thiouridine synthesizing protein D</fullName>
    </submittedName>
</protein>
<dbReference type="InterPro" id="IPR003787">
    <property type="entry name" value="Sulphur_relay_DsrE/F-like"/>
</dbReference>
<dbReference type="GO" id="GO:1990228">
    <property type="term" value="C:sulfurtransferase complex"/>
    <property type="evidence" value="ECO:0007669"/>
    <property type="project" value="TreeGrafter"/>
</dbReference>
<dbReference type="GO" id="GO:0097163">
    <property type="term" value="F:sulfur carrier activity"/>
    <property type="evidence" value="ECO:0007669"/>
    <property type="project" value="TreeGrafter"/>
</dbReference>